<keyword evidence="7" id="KW-1185">Reference proteome</keyword>
<evidence type="ECO:0000313" key="7">
    <source>
        <dbReference type="Proteomes" id="UP000198615"/>
    </source>
</evidence>
<evidence type="ECO:0000256" key="2">
    <source>
        <dbReference type="ARBA" id="ARBA00022989"/>
    </source>
</evidence>
<evidence type="ECO:0000256" key="3">
    <source>
        <dbReference type="ARBA" id="ARBA00023136"/>
    </source>
</evidence>
<accession>A0A8G2BEC0</accession>
<dbReference type="GO" id="GO:0022857">
    <property type="term" value="F:transmembrane transporter activity"/>
    <property type="evidence" value="ECO:0007669"/>
    <property type="project" value="InterPro"/>
</dbReference>
<keyword evidence="3 4" id="KW-0472">Membrane</keyword>
<feature type="domain" description="Major facilitator superfamily (MFS) profile" evidence="5">
    <location>
        <begin position="1"/>
        <end position="396"/>
    </location>
</feature>
<organism evidence="6 7">
    <name type="scientific">Thalassobaculum litoreum DSM 18839</name>
    <dbReference type="NCBI Taxonomy" id="1123362"/>
    <lineage>
        <taxon>Bacteria</taxon>
        <taxon>Pseudomonadati</taxon>
        <taxon>Pseudomonadota</taxon>
        <taxon>Alphaproteobacteria</taxon>
        <taxon>Rhodospirillales</taxon>
        <taxon>Thalassobaculaceae</taxon>
        <taxon>Thalassobaculum</taxon>
    </lineage>
</organism>
<dbReference type="Gene3D" id="1.20.1250.20">
    <property type="entry name" value="MFS general substrate transporter like domains"/>
    <property type="match status" value="2"/>
</dbReference>
<sequence>MPFRTKGASLAALAFAEVAAMSLWFSASAVMPALREEVALSAFQQSAFTSAVQAGFVAGSLTSAALALADRIDPRLFFTVSALVAATANALILAVDPTSPVVLVLRFITGACIAGIYPVGMKIAASWAKGDLGLLVGLLVAALTFGSAMPHLVNGLILVDWRWTIAVTSLLAVGSAVAIRFAGSGPLMTVGARFDPGAALWAWKLPALRLANFGYFGHMWELYAAWAWLGVFLDASFRLVMDEGAAVTWARLATFATIAAGAAGAFAAGVLADKVGRTMVTSVAMAVSGLCSLTVGLFFGGPPILLIAVCLLWGVSIIADSAQFSASVAELSNRYLVGTMITLQTAIGFLLTLISIHLMPVFVDLLGWTWAFAPLALGPAFGIWAMLKLRAHPDSVKLAGGRR</sequence>
<dbReference type="SUPFAM" id="SSF103473">
    <property type="entry name" value="MFS general substrate transporter"/>
    <property type="match status" value="1"/>
</dbReference>
<evidence type="ECO:0000256" key="4">
    <source>
        <dbReference type="SAM" id="Phobius"/>
    </source>
</evidence>
<gene>
    <name evidence="6" type="ORF">SAMN05660686_00115</name>
</gene>
<dbReference type="EMBL" id="FNBW01000001">
    <property type="protein sequence ID" value="SDF06734.1"/>
    <property type="molecule type" value="Genomic_DNA"/>
</dbReference>
<dbReference type="InterPro" id="IPR011701">
    <property type="entry name" value="MFS"/>
</dbReference>
<dbReference type="OrthoDB" id="9781976at2"/>
<feature type="transmembrane region" description="Helical" evidence="4">
    <location>
        <begin position="101"/>
        <end position="120"/>
    </location>
</feature>
<feature type="transmembrane region" description="Helical" evidence="4">
    <location>
        <begin position="249"/>
        <end position="272"/>
    </location>
</feature>
<evidence type="ECO:0000259" key="5">
    <source>
        <dbReference type="PROSITE" id="PS50850"/>
    </source>
</evidence>
<protein>
    <submittedName>
        <fullName evidence="6">Sugar phosphate permease</fullName>
    </submittedName>
</protein>
<dbReference type="PANTHER" id="PTHR23521">
    <property type="entry name" value="TRANSPORTER MFS SUPERFAMILY"/>
    <property type="match status" value="1"/>
</dbReference>
<feature type="transmembrane region" description="Helical" evidence="4">
    <location>
        <begin position="161"/>
        <end position="183"/>
    </location>
</feature>
<feature type="transmembrane region" description="Helical" evidence="4">
    <location>
        <begin position="304"/>
        <end position="323"/>
    </location>
</feature>
<feature type="transmembrane region" description="Helical" evidence="4">
    <location>
        <begin position="335"/>
        <end position="359"/>
    </location>
</feature>
<name>A0A8G2BEC0_9PROT</name>
<feature type="transmembrane region" description="Helical" evidence="4">
    <location>
        <begin position="210"/>
        <end position="229"/>
    </location>
</feature>
<evidence type="ECO:0000256" key="1">
    <source>
        <dbReference type="ARBA" id="ARBA00022692"/>
    </source>
</evidence>
<feature type="transmembrane region" description="Helical" evidence="4">
    <location>
        <begin position="51"/>
        <end position="69"/>
    </location>
</feature>
<dbReference type="GO" id="GO:0005886">
    <property type="term" value="C:plasma membrane"/>
    <property type="evidence" value="ECO:0007669"/>
    <property type="project" value="TreeGrafter"/>
</dbReference>
<feature type="transmembrane region" description="Helical" evidence="4">
    <location>
        <begin position="76"/>
        <end position="95"/>
    </location>
</feature>
<dbReference type="PROSITE" id="PS50850">
    <property type="entry name" value="MFS"/>
    <property type="match status" value="1"/>
</dbReference>
<keyword evidence="2 4" id="KW-1133">Transmembrane helix</keyword>
<feature type="transmembrane region" description="Helical" evidence="4">
    <location>
        <begin position="132"/>
        <end position="149"/>
    </location>
</feature>
<dbReference type="InterPro" id="IPR036259">
    <property type="entry name" value="MFS_trans_sf"/>
</dbReference>
<evidence type="ECO:0000313" key="6">
    <source>
        <dbReference type="EMBL" id="SDF06734.1"/>
    </source>
</evidence>
<feature type="transmembrane region" description="Helical" evidence="4">
    <location>
        <begin position="365"/>
        <end position="387"/>
    </location>
</feature>
<proteinExistence type="predicted"/>
<dbReference type="Proteomes" id="UP000198615">
    <property type="component" value="Unassembled WGS sequence"/>
</dbReference>
<reference evidence="6 7" key="1">
    <citation type="submission" date="2016-10" db="EMBL/GenBank/DDBJ databases">
        <authorList>
            <person name="Varghese N."/>
            <person name="Submissions S."/>
        </authorList>
    </citation>
    <scope>NUCLEOTIDE SEQUENCE [LARGE SCALE GENOMIC DNA]</scope>
    <source>
        <strain evidence="6 7">DSM 18839</strain>
    </source>
</reference>
<dbReference type="PANTHER" id="PTHR23521:SF3">
    <property type="entry name" value="MFS TRANSPORTER"/>
    <property type="match status" value="1"/>
</dbReference>
<comment type="caution">
    <text evidence="6">The sequence shown here is derived from an EMBL/GenBank/DDBJ whole genome shotgun (WGS) entry which is preliminary data.</text>
</comment>
<dbReference type="InterPro" id="IPR020846">
    <property type="entry name" value="MFS_dom"/>
</dbReference>
<keyword evidence="1 4" id="KW-0812">Transmembrane</keyword>
<dbReference type="Pfam" id="PF07690">
    <property type="entry name" value="MFS_1"/>
    <property type="match status" value="1"/>
</dbReference>
<dbReference type="RefSeq" id="WP_093147418.1">
    <property type="nucleotide sequence ID" value="NZ_FNBW01000001.1"/>
</dbReference>
<dbReference type="AlphaFoldDB" id="A0A8G2BEC0"/>